<feature type="transmembrane region" description="Helical" evidence="1">
    <location>
        <begin position="46"/>
        <end position="70"/>
    </location>
</feature>
<reference evidence="2 3" key="1">
    <citation type="submission" date="2017-12" db="EMBL/GenBank/DDBJ databases">
        <title>Phylogenetic diversity of female urinary microbiome.</title>
        <authorList>
            <person name="Thomas-White K."/>
            <person name="Wolfe A.J."/>
        </authorList>
    </citation>
    <scope>NUCLEOTIDE SEQUENCE [LARGE SCALE GENOMIC DNA]</scope>
    <source>
        <strain evidence="2 3">UMB0844</strain>
    </source>
</reference>
<dbReference type="Proteomes" id="UP000234775">
    <property type="component" value="Unassembled WGS sequence"/>
</dbReference>
<dbReference type="GO" id="GO:0022857">
    <property type="term" value="F:transmembrane transporter activity"/>
    <property type="evidence" value="ECO:0007669"/>
    <property type="project" value="InterPro"/>
</dbReference>
<sequence>MLNLKKWLPQGISISQTVTGMGLLIALHLVMNQFSLVLTPTLKISFAFLTSAVMGAVFGPIYAGLGAIFTDILGFVLKPSGFFFPGFTLNAFLAGIIYGVFLFQKGYNVKRIILAKVVTTVLVSFILTPIWLNIMYQSPLFIVARYIRTAIKFPIDVALLLLVMRALYKTRIYAKMTQH</sequence>
<dbReference type="InterPro" id="IPR024529">
    <property type="entry name" value="ECF_trnsprt_substrate-spec"/>
</dbReference>
<keyword evidence="1" id="KW-0472">Membrane</keyword>
<dbReference type="InterPro" id="IPR030949">
    <property type="entry name" value="ECF_S_folate_fam"/>
</dbReference>
<dbReference type="Gene3D" id="1.10.1760.20">
    <property type="match status" value="1"/>
</dbReference>
<keyword evidence="3" id="KW-1185">Reference proteome</keyword>
<proteinExistence type="predicted"/>
<dbReference type="Pfam" id="PF12822">
    <property type="entry name" value="ECF_trnsprt"/>
    <property type="match status" value="1"/>
</dbReference>
<gene>
    <name evidence="2" type="ORF">CYJ27_05925</name>
</gene>
<dbReference type="EMBL" id="PKGZ01000004">
    <property type="protein sequence ID" value="PKY91238.1"/>
    <property type="molecule type" value="Genomic_DNA"/>
</dbReference>
<keyword evidence="1" id="KW-0812">Transmembrane</keyword>
<accession>A0A109RC05</accession>
<dbReference type="NCBIfam" id="TIGR04518">
    <property type="entry name" value="ECF_S_folT_fam"/>
    <property type="match status" value="1"/>
</dbReference>
<keyword evidence="1" id="KW-1133">Transmembrane helix</keyword>
<comment type="caution">
    <text evidence="2">The sequence shown here is derived from an EMBL/GenBank/DDBJ whole genome shotgun (WGS) entry which is preliminary data.</text>
</comment>
<feature type="transmembrane region" description="Helical" evidence="1">
    <location>
        <begin position="12"/>
        <end position="34"/>
    </location>
</feature>
<name>A0A109RC05_9LACT</name>
<feature type="transmembrane region" description="Helical" evidence="1">
    <location>
        <begin position="82"/>
        <end position="101"/>
    </location>
</feature>
<dbReference type="RefSeq" id="WP_060776187.1">
    <property type="nucleotide sequence ID" value="NZ_CP014159.1"/>
</dbReference>
<feature type="transmembrane region" description="Helical" evidence="1">
    <location>
        <begin position="113"/>
        <end position="134"/>
    </location>
</feature>
<dbReference type="KEGG" id="acg:AWM71_00565"/>
<evidence type="ECO:0000313" key="3">
    <source>
        <dbReference type="Proteomes" id="UP000234775"/>
    </source>
</evidence>
<evidence type="ECO:0000256" key="1">
    <source>
        <dbReference type="SAM" id="Phobius"/>
    </source>
</evidence>
<dbReference type="AlphaFoldDB" id="A0A109RC05"/>
<organism evidence="2 3">
    <name type="scientific">Aerococcus christensenii</name>
    <dbReference type="NCBI Taxonomy" id="87541"/>
    <lineage>
        <taxon>Bacteria</taxon>
        <taxon>Bacillati</taxon>
        <taxon>Bacillota</taxon>
        <taxon>Bacilli</taxon>
        <taxon>Lactobacillales</taxon>
        <taxon>Aerococcaceae</taxon>
        <taxon>Aerococcus</taxon>
    </lineage>
</organism>
<evidence type="ECO:0000313" key="2">
    <source>
        <dbReference type="EMBL" id="PKY91238.1"/>
    </source>
</evidence>
<feature type="transmembrane region" description="Helical" evidence="1">
    <location>
        <begin position="146"/>
        <end position="168"/>
    </location>
</feature>
<protein>
    <submittedName>
        <fullName evidence="2">Folate family ECF transporter S component</fullName>
    </submittedName>
</protein>